<sequence length="474" mass="50541">SKRAATNVEAASDSSSGSPPKRARGDGSSRGLSSEGSSSKRAATSAEAARGSSSGSPPKRARGDGSSREPSSESSSSKKAAISGGAVGDSSNGGTPKSGSSGDGSNRELSSSSSKREVIDGGTVGNLLNGSQPKRPKRRRGGGAGSAPAGGSTASTRRSSASSKSKGSSKKDINESESEENGTLRKWNEIELCEAANLPQLEQPICASHAQNDAVCANPDNMAIPLARKLALVAGDSMKALEVLMRYYKELNAKAKRAVSNQAAKAAKASSTKKQPDELMAELLLAELEETKLREFARRVEKLYRDATVKLYSNFSPLKSYLVSRSDIADLYDEMKTNFPTAHAMLGILVSSQNRPVEVAPLFERKKKERKRSGDTAIEALLMQSDDDSDYEPENDVLDDEEFVHHELESEDVSALQNETEFDQLSAKEQAILHLIQRRRSSTTRGPRVPPPIDRACPEGADRALKRRQAASGS</sequence>
<protein>
    <submittedName>
        <fullName evidence="2">Uncharacterized protein</fullName>
    </submittedName>
</protein>
<feature type="compositionally biased region" description="Basic residues" evidence="1">
    <location>
        <begin position="465"/>
        <end position="474"/>
    </location>
</feature>
<feature type="compositionally biased region" description="Basic and acidic residues" evidence="1">
    <location>
        <begin position="61"/>
        <end position="71"/>
    </location>
</feature>
<comment type="caution">
    <text evidence="2">The sequence shown here is derived from an EMBL/GenBank/DDBJ whole genome shotgun (WGS) entry which is preliminary data.</text>
</comment>
<reference evidence="2 3" key="1">
    <citation type="journal article" date="2012" name="Genome Biol.">
        <title>Genome and low-iron response of an oceanic diatom adapted to chronic iron limitation.</title>
        <authorList>
            <person name="Lommer M."/>
            <person name="Specht M."/>
            <person name="Roy A.S."/>
            <person name="Kraemer L."/>
            <person name="Andreson R."/>
            <person name="Gutowska M.A."/>
            <person name="Wolf J."/>
            <person name="Bergner S.V."/>
            <person name="Schilhabel M.B."/>
            <person name="Klostermeier U.C."/>
            <person name="Beiko R.G."/>
            <person name="Rosenstiel P."/>
            <person name="Hippler M."/>
            <person name="Laroche J."/>
        </authorList>
    </citation>
    <scope>NUCLEOTIDE SEQUENCE [LARGE SCALE GENOMIC DNA]</scope>
    <source>
        <strain evidence="2 3">CCMP1005</strain>
    </source>
</reference>
<feature type="compositionally biased region" description="Low complexity" evidence="1">
    <location>
        <begin position="103"/>
        <end position="113"/>
    </location>
</feature>
<feature type="region of interest" description="Disordered" evidence="1">
    <location>
        <begin position="1"/>
        <end position="182"/>
    </location>
</feature>
<evidence type="ECO:0000313" key="3">
    <source>
        <dbReference type="Proteomes" id="UP000266841"/>
    </source>
</evidence>
<dbReference type="Proteomes" id="UP000266841">
    <property type="component" value="Unassembled WGS sequence"/>
</dbReference>
<proteinExistence type="predicted"/>
<evidence type="ECO:0000313" key="2">
    <source>
        <dbReference type="EMBL" id="EJK60989.1"/>
    </source>
</evidence>
<evidence type="ECO:0000256" key="1">
    <source>
        <dbReference type="SAM" id="MobiDB-lite"/>
    </source>
</evidence>
<dbReference type="EMBL" id="AGNL01020517">
    <property type="protein sequence ID" value="EJK60989.1"/>
    <property type="molecule type" value="Genomic_DNA"/>
</dbReference>
<organism evidence="2 3">
    <name type="scientific">Thalassiosira oceanica</name>
    <name type="common">Marine diatom</name>
    <dbReference type="NCBI Taxonomy" id="159749"/>
    <lineage>
        <taxon>Eukaryota</taxon>
        <taxon>Sar</taxon>
        <taxon>Stramenopiles</taxon>
        <taxon>Ochrophyta</taxon>
        <taxon>Bacillariophyta</taxon>
        <taxon>Coscinodiscophyceae</taxon>
        <taxon>Thalassiosirophycidae</taxon>
        <taxon>Thalassiosirales</taxon>
        <taxon>Thalassiosiraceae</taxon>
        <taxon>Thalassiosira</taxon>
    </lineage>
</organism>
<feature type="compositionally biased region" description="Polar residues" evidence="1">
    <location>
        <begin position="89"/>
        <end position="99"/>
    </location>
</feature>
<feature type="non-terminal residue" evidence="2">
    <location>
        <position position="1"/>
    </location>
</feature>
<feature type="compositionally biased region" description="Low complexity" evidence="1">
    <location>
        <begin position="29"/>
        <end position="58"/>
    </location>
</feature>
<feature type="region of interest" description="Disordered" evidence="1">
    <location>
        <begin position="438"/>
        <end position="474"/>
    </location>
</feature>
<dbReference type="AlphaFoldDB" id="K0S7T5"/>
<gene>
    <name evidence="2" type="ORF">THAOC_18587</name>
</gene>
<name>K0S7T5_THAOC</name>
<feature type="compositionally biased region" description="Low complexity" evidence="1">
    <location>
        <begin position="146"/>
        <end position="166"/>
    </location>
</feature>
<accession>K0S7T5</accession>
<keyword evidence="3" id="KW-1185">Reference proteome</keyword>